<reference evidence="8 9" key="1">
    <citation type="submission" date="2021-04" db="EMBL/GenBank/DDBJ databases">
        <authorList>
            <person name="Bliznina A."/>
        </authorList>
    </citation>
    <scope>NUCLEOTIDE SEQUENCE [LARGE SCALE GENOMIC DNA]</scope>
</reference>
<protein>
    <submittedName>
        <fullName evidence="8">Oidioi.mRNA.OKI2018_I69.PAR.g9577.t1.cds</fullName>
    </submittedName>
</protein>
<dbReference type="PANTHER" id="PTHR10342">
    <property type="entry name" value="ARYLSULFATASE"/>
    <property type="match status" value="1"/>
</dbReference>
<dbReference type="Gene3D" id="3.40.720.10">
    <property type="entry name" value="Alkaline Phosphatase, subunit A"/>
    <property type="match status" value="1"/>
</dbReference>
<dbReference type="EMBL" id="OU015568">
    <property type="protein sequence ID" value="CAG5080405.1"/>
    <property type="molecule type" value="Genomic_DNA"/>
</dbReference>
<organism evidence="8 9">
    <name type="scientific">Oikopleura dioica</name>
    <name type="common">Tunicate</name>
    <dbReference type="NCBI Taxonomy" id="34765"/>
    <lineage>
        <taxon>Eukaryota</taxon>
        <taxon>Metazoa</taxon>
        <taxon>Chordata</taxon>
        <taxon>Tunicata</taxon>
        <taxon>Appendicularia</taxon>
        <taxon>Copelata</taxon>
        <taxon>Oikopleuridae</taxon>
        <taxon>Oikopleura</taxon>
    </lineage>
</organism>
<keyword evidence="9" id="KW-1185">Reference proteome</keyword>
<evidence type="ECO:0000313" key="8">
    <source>
        <dbReference type="EMBL" id="CAG5080405.1"/>
    </source>
</evidence>
<keyword evidence="4" id="KW-0378">Hydrolase</keyword>
<keyword evidence="6" id="KW-0325">Glycoprotein</keyword>
<sequence length="510" mass="58713">MPFDTDLDLTRFLLLIRSEIGYSTHAVGKWHLGYCNDSYVPHNRGFDSFLGHYRGGVDYFTHSNEAPGTYLNHFLNGEPHIPEGGFDYATYAWSNRTNKILRESLGQPNFVYLAFNAPHEQVAAPQNLVDEMNALYPDMPATRQVHLAAVKSIDIAMQSVIEEASKLDRETIIIFHSDNGGSIQAYGGDAEGPRACNFPYKGYKSVLTEGGTLSPTWVYSTKREFHSRYIDGMIHIMDFFPTILHWAGFDKQMPRNLDGIDQYDLFENASVTKIRDRFIYGLLHNWDNNNLQWKTSYAVRYGDYKFMNYQTELIGNTQCPEGWSNNRHEKYLFPYKKKRTTMMNKVWEISDAEPNKETGEIKPDPGFSLYNLKNDPFETRNLGTGEDSKKYKKIYMDLMNDIQSYVVEEIQKGVEYPVTGKMNGNLLSKIFKKIPVDERSEHYFETGRIIPFDSATQESTGLDGYLGTNWCLNNLDDALLTQMYHDAVLNDQERLADMINLYLWDGYGPE</sequence>
<evidence type="ECO:0000256" key="4">
    <source>
        <dbReference type="ARBA" id="ARBA00022801"/>
    </source>
</evidence>
<accession>A0ABN7RQG3</accession>
<feature type="domain" description="Sulfatase N-terminal" evidence="7">
    <location>
        <begin position="16"/>
        <end position="248"/>
    </location>
</feature>
<evidence type="ECO:0000256" key="2">
    <source>
        <dbReference type="ARBA" id="ARBA00008779"/>
    </source>
</evidence>
<dbReference type="InterPro" id="IPR017850">
    <property type="entry name" value="Alkaline_phosphatase_core_sf"/>
</dbReference>
<gene>
    <name evidence="8" type="ORF">OKIOD_LOCUS1135</name>
</gene>
<dbReference type="Pfam" id="PF00884">
    <property type="entry name" value="Sulfatase"/>
    <property type="match status" value="1"/>
</dbReference>
<evidence type="ECO:0000256" key="3">
    <source>
        <dbReference type="ARBA" id="ARBA00022723"/>
    </source>
</evidence>
<keyword evidence="5" id="KW-0106">Calcium</keyword>
<dbReference type="PANTHER" id="PTHR10342:SF274">
    <property type="entry name" value="ARYLSULFATASE B"/>
    <property type="match status" value="1"/>
</dbReference>
<dbReference type="InterPro" id="IPR024607">
    <property type="entry name" value="Sulfatase_CS"/>
</dbReference>
<keyword evidence="3" id="KW-0479">Metal-binding</keyword>
<comment type="cofactor">
    <cofactor evidence="1">
        <name>Ca(2+)</name>
        <dbReference type="ChEBI" id="CHEBI:29108"/>
    </cofactor>
</comment>
<evidence type="ECO:0000259" key="7">
    <source>
        <dbReference type="Pfam" id="PF00884"/>
    </source>
</evidence>
<evidence type="ECO:0000256" key="6">
    <source>
        <dbReference type="ARBA" id="ARBA00023180"/>
    </source>
</evidence>
<evidence type="ECO:0000256" key="5">
    <source>
        <dbReference type="ARBA" id="ARBA00022837"/>
    </source>
</evidence>
<dbReference type="PROSITE" id="PS00149">
    <property type="entry name" value="SULFATASE_2"/>
    <property type="match status" value="1"/>
</dbReference>
<comment type="similarity">
    <text evidence="2">Belongs to the sulfatase family.</text>
</comment>
<proteinExistence type="inferred from homology"/>
<dbReference type="Proteomes" id="UP001158576">
    <property type="component" value="Chromosome PAR"/>
</dbReference>
<name>A0ABN7RQG3_OIKDI</name>
<evidence type="ECO:0000256" key="1">
    <source>
        <dbReference type="ARBA" id="ARBA00001913"/>
    </source>
</evidence>
<dbReference type="InterPro" id="IPR000917">
    <property type="entry name" value="Sulfatase_N"/>
</dbReference>
<evidence type="ECO:0000313" key="9">
    <source>
        <dbReference type="Proteomes" id="UP001158576"/>
    </source>
</evidence>
<dbReference type="InterPro" id="IPR047115">
    <property type="entry name" value="ARSB"/>
</dbReference>
<dbReference type="Gene3D" id="3.30.1120.10">
    <property type="match status" value="1"/>
</dbReference>
<dbReference type="SUPFAM" id="SSF53649">
    <property type="entry name" value="Alkaline phosphatase-like"/>
    <property type="match status" value="1"/>
</dbReference>